<dbReference type="EnsemblMetazoa" id="XM_003383660.2">
    <property type="protein sequence ID" value="XP_003383708.1"/>
    <property type="gene ID" value="LOC100641492"/>
</dbReference>
<keyword evidence="3 5" id="KW-0663">Pyridoxal phosphate</keyword>
<dbReference type="Proteomes" id="UP000007879">
    <property type="component" value="Unassembled WGS sequence"/>
</dbReference>
<organism evidence="7">
    <name type="scientific">Amphimedon queenslandica</name>
    <name type="common">Sponge</name>
    <dbReference type="NCBI Taxonomy" id="400682"/>
    <lineage>
        <taxon>Eukaryota</taxon>
        <taxon>Metazoa</taxon>
        <taxon>Porifera</taxon>
        <taxon>Demospongiae</taxon>
        <taxon>Heteroscleromorpha</taxon>
        <taxon>Haplosclerida</taxon>
        <taxon>Niphatidae</taxon>
        <taxon>Amphimedon</taxon>
    </lineage>
</organism>
<dbReference type="PANTHER" id="PTHR43780">
    <property type="entry name" value="1-AMINOCYCLOPROPANE-1-CARBOXYLATE DEAMINASE-RELATED"/>
    <property type="match status" value="1"/>
</dbReference>
<comment type="cofactor">
    <cofactor evidence="1">
        <name>pyridoxal 5'-phosphate</name>
        <dbReference type="ChEBI" id="CHEBI:597326"/>
    </cofactor>
</comment>
<proteinExistence type="inferred from homology"/>
<reference evidence="7" key="2">
    <citation type="submission" date="2017-05" db="UniProtKB">
        <authorList>
            <consortium name="EnsemblMetazoa"/>
        </authorList>
    </citation>
    <scope>IDENTIFICATION</scope>
</reference>
<evidence type="ECO:0000313" key="8">
    <source>
        <dbReference type="Proteomes" id="UP000007879"/>
    </source>
</evidence>
<name>A0A1X7VME0_AMPQE</name>
<dbReference type="InterPro" id="IPR036052">
    <property type="entry name" value="TrpB-like_PALP_sf"/>
</dbReference>
<dbReference type="Gene3D" id="3.40.50.1100">
    <property type="match status" value="2"/>
</dbReference>
<dbReference type="PIRSF" id="PIRSF006278">
    <property type="entry name" value="ACCD_DCysDesulf"/>
    <property type="match status" value="1"/>
</dbReference>
<feature type="active site" description="Nucleophile" evidence="4">
    <location>
        <position position="98"/>
    </location>
</feature>
<sequence length="373" mass="40561">MSSCTKACQHEQSPYTPPDWAKGLAVIPKTRIKLAQLPTPIHSWSVPGLPDGFQLYIKRDDLTGSTLSGNKVRKLEFIFSEVLDQGCDTVITGGSLQSNHARATAVVAKELGMDSHCVLFNKDTDVNIEPKGNLLLSRLTDSLIGLIPQGNLNDAFNVYSRIFTDLSNKLQAKGKKPYVIELGAASPVGCWGYIEAFKEMIDQGLFDNFDDIVVCLGAGGTACGIGVANYLTGSKLKIHGISIGMAAVQLSLHMDEELSALGLKHPDGRTIKTAELMDLADEPGLGYSLTTESELKLLTEVSSSTGIVLDTTFTLKTYQHMMRMMKETPDKFKGNRILFIHTGGLYGLKGLDETLLTSKETNKVHCIDDFVTV</sequence>
<evidence type="ECO:0000259" key="6">
    <source>
        <dbReference type="Pfam" id="PF00291"/>
    </source>
</evidence>
<dbReference type="OrthoDB" id="10266364at2759"/>
<evidence type="ECO:0000256" key="5">
    <source>
        <dbReference type="PIRSR" id="PIRSR006278-2"/>
    </source>
</evidence>
<dbReference type="GO" id="GO:0019148">
    <property type="term" value="F:D-cysteine desulfhydrase activity"/>
    <property type="evidence" value="ECO:0007669"/>
    <property type="project" value="TreeGrafter"/>
</dbReference>
<protein>
    <recommendedName>
        <fullName evidence="6">Tryptophan synthase beta chain-like PALP domain-containing protein</fullName>
    </recommendedName>
</protein>
<feature type="modified residue" description="N6-(pyridoxal phosphate)lysine" evidence="5">
    <location>
        <position position="71"/>
    </location>
</feature>
<feature type="domain" description="Tryptophan synthase beta chain-like PALP" evidence="6">
    <location>
        <begin position="33"/>
        <end position="343"/>
    </location>
</feature>
<evidence type="ECO:0000313" key="7">
    <source>
        <dbReference type="EnsemblMetazoa" id="Aqu2.1.41005_001"/>
    </source>
</evidence>
<dbReference type="InterPro" id="IPR001926">
    <property type="entry name" value="TrpB-like_PALP"/>
</dbReference>
<dbReference type="AlphaFoldDB" id="A0A1X7VME0"/>
<dbReference type="Pfam" id="PF00291">
    <property type="entry name" value="PALP"/>
    <property type="match status" value="1"/>
</dbReference>
<comment type="similarity">
    <text evidence="2">Belongs to the ACC deaminase/D-cysteine desulfhydrase family.</text>
</comment>
<accession>A0A1X7VME0</accession>
<reference evidence="8" key="1">
    <citation type="journal article" date="2010" name="Nature">
        <title>The Amphimedon queenslandica genome and the evolution of animal complexity.</title>
        <authorList>
            <person name="Srivastava M."/>
            <person name="Simakov O."/>
            <person name="Chapman J."/>
            <person name="Fahey B."/>
            <person name="Gauthier M.E."/>
            <person name="Mitros T."/>
            <person name="Richards G.S."/>
            <person name="Conaco C."/>
            <person name="Dacre M."/>
            <person name="Hellsten U."/>
            <person name="Larroux C."/>
            <person name="Putnam N.H."/>
            <person name="Stanke M."/>
            <person name="Adamska M."/>
            <person name="Darling A."/>
            <person name="Degnan S.M."/>
            <person name="Oakley T.H."/>
            <person name="Plachetzki D.C."/>
            <person name="Zhai Y."/>
            <person name="Adamski M."/>
            <person name="Calcino A."/>
            <person name="Cummins S.F."/>
            <person name="Goodstein D.M."/>
            <person name="Harris C."/>
            <person name="Jackson D.J."/>
            <person name="Leys S.P."/>
            <person name="Shu S."/>
            <person name="Woodcroft B.J."/>
            <person name="Vervoort M."/>
            <person name="Kosik K.S."/>
            <person name="Manning G."/>
            <person name="Degnan B.M."/>
            <person name="Rokhsar D.S."/>
        </authorList>
    </citation>
    <scope>NUCLEOTIDE SEQUENCE [LARGE SCALE GENOMIC DNA]</scope>
</reference>
<dbReference type="SUPFAM" id="SSF53686">
    <property type="entry name" value="Tryptophan synthase beta subunit-like PLP-dependent enzymes"/>
    <property type="match status" value="1"/>
</dbReference>
<dbReference type="KEGG" id="aqu:100641492"/>
<evidence type="ECO:0000256" key="4">
    <source>
        <dbReference type="PIRSR" id="PIRSR006278-1"/>
    </source>
</evidence>
<keyword evidence="8" id="KW-1185">Reference proteome</keyword>
<evidence type="ECO:0000256" key="1">
    <source>
        <dbReference type="ARBA" id="ARBA00001933"/>
    </source>
</evidence>
<dbReference type="InterPro" id="IPR027278">
    <property type="entry name" value="ACCD_DCysDesulf"/>
</dbReference>
<evidence type="ECO:0000256" key="2">
    <source>
        <dbReference type="ARBA" id="ARBA00008639"/>
    </source>
</evidence>
<dbReference type="STRING" id="400682.A0A1X7VME0"/>
<evidence type="ECO:0000256" key="3">
    <source>
        <dbReference type="ARBA" id="ARBA00022898"/>
    </source>
</evidence>
<dbReference type="EnsemblMetazoa" id="Aqu2.1.41005_001">
    <property type="protein sequence ID" value="Aqu2.1.41005_001"/>
    <property type="gene ID" value="Aqu2.1.41005"/>
</dbReference>
<dbReference type="InParanoid" id="A0A1X7VME0"/>
<dbReference type="PANTHER" id="PTHR43780:SF2">
    <property type="entry name" value="1-AMINOCYCLOPROPANE-1-CARBOXYLATE DEAMINASE-RELATED"/>
    <property type="match status" value="1"/>
</dbReference>
<gene>
    <name evidence="7" type="primary">100641492</name>
</gene>